<sequence length="289" mass="31118">MKTFSRGRLTFPVRDSGDRGGDRGAPIAVLLHGFPQDPASWDRVTDGLVAAGWRTLVPTQRGYAETARPSGRWAYRISELVADVVTLIDTSGADRVHLVGHDWGGGVAWATAAAVPERLSGLTVLSTPHPGALARSLVTSGQALRSWYMGFFQLPVLPELALSRTLRDTLTAGPDGLPPEVADRLTAMMADPATRTAAINWYRGGLFSLFDRVGPARVPTTYVWGSDDPFLGRAAAEHTGDHVEAPYRFVELDAGHWLPELHPDAVVRAVLDPPTDRLGDQDAPAEETG</sequence>
<dbReference type="AlphaFoldDB" id="A0A938YCX7"/>
<dbReference type="GO" id="GO:0016787">
    <property type="term" value="F:hydrolase activity"/>
    <property type="evidence" value="ECO:0007669"/>
    <property type="project" value="UniProtKB-KW"/>
</dbReference>
<dbReference type="EMBL" id="JAERWK010000017">
    <property type="protein sequence ID" value="MBM9468362.1"/>
    <property type="molecule type" value="Genomic_DNA"/>
</dbReference>
<evidence type="ECO:0000256" key="2">
    <source>
        <dbReference type="SAM" id="MobiDB-lite"/>
    </source>
</evidence>
<accession>A0A938YCX7</accession>
<dbReference type="Pfam" id="PF00561">
    <property type="entry name" value="Abhydrolase_1"/>
    <property type="match status" value="1"/>
</dbReference>
<evidence type="ECO:0000313" key="4">
    <source>
        <dbReference type="EMBL" id="MBM9468362.1"/>
    </source>
</evidence>
<name>A0A938YCX7_9ACTN</name>
<feature type="region of interest" description="Disordered" evidence="2">
    <location>
        <begin position="1"/>
        <end position="20"/>
    </location>
</feature>
<dbReference type="Gene3D" id="3.40.50.1820">
    <property type="entry name" value="alpha/beta hydrolase"/>
    <property type="match status" value="1"/>
</dbReference>
<protein>
    <submittedName>
        <fullName evidence="4">Alpha/beta fold hydrolase</fullName>
    </submittedName>
</protein>
<dbReference type="InterPro" id="IPR029058">
    <property type="entry name" value="AB_hydrolase_fold"/>
</dbReference>
<evidence type="ECO:0000259" key="3">
    <source>
        <dbReference type="Pfam" id="PF00561"/>
    </source>
</evidence>
<keyword evidence="1 4" id="KW-0378">Hydrolase</keyword>
<reference evidence="4" key="1">
    <citation type="submission" date="2021-01" db="EMBL/GenBank/DDBJ databases">
        <title>YIM 132084 draft genome.</title>
        <authorList>
            <person name="An D."/>
        </authorList>
    </citation>
    <scope>NUCLEOTIDE SEQUENCE</scope>
    <source>
        <strain evidence="4">YIM 132084</strain>
    </source>
</reference>
<dbReference type="InterPro" id="IPR000073">
    <property type="entry name" value="AB_hydrolase_1"/>
</dbReference>
<dbReference type="SUPFAM" id="SSF53474">
    <property type="entry name" value="alpha/beta-Hydrolases"/>
    <property type="match status" value="1"/>
</dbReference>
<dbReference type="PRINTS" id="PR00111">
    <property type="entry name" value="ABHYDROLASE"/>
</dbReference>
<keyword evidence="5" id="KW-1185">Reference proteome</keyword>
<dbReference type="InterPro" id="IPR000639">
    <property type="entry name" value="Epox_hydrolase-like"/>
</dbReference>
<dbReference type="Proteomes" id="UP000663792">
    <property type="component" value="Unassembled WGS sequence"/>
</dbReference>
<dbReference type="RefSeq" id="WP_205261323.1">
    <property type="nucleotide sequence ID" value="NZ_JAERWK010000017.1"/>
</dbReference>
<dbReference type="PANTHER" id="PTHR43329">
    <property type="entry name" value="EPOXIDE HYDROLASE"/>
    <property type="match status" value="1"/>
</dbReference>
<proteinExistence type="predicted"/>
<gene>
    <name evidence="4" type="ORF">JL106_13850</name>
</gene>
<feature type="domain" description="AB hydrolase-1" evidence="3">
    <location>
        <begin position="29"/>
        <end position="263"/>
    </location>
</feature>
<comment type="caution">
    <text evidence="4">The sequence shown here is derived from an EMBL/GenBank/DDBJ whole genome shotgun (WGS) entry which is preliminary data.</text>
</comment>
<evidence type="ECO:0000313" key="5">
    <source>
        <dbReference type="Proteomes" id="UP000663792"/>
    </source>
</evidence>
<evidence type="ECO:0000256" key="1">
    <source>
        <dbReference type="ARBA" id="ARBA00022801"/>
    </source>
</evidence>
<dbReference type="PRINTS" id="PR00412">
    <property type="entry name" value="EPOXHYDRLASE"/>
</dbReference>
<organism evidence="4 5">
    <name type="scientific">Nakamurella leprariae</name>
    <dbReference type="NCBI Taxonomy" id="2803911"/>
    <lineage>
        <taxon>Bacteria</taxon>
        <taxon>Bacillati</taxon>
        <taxon>Actinomycetota</taxon>
        <taxon>Actinomycetes</taxon>
        <taxon>Nakamurellales</taxon>
        <taxon>Nakamurellaceae</taxon>
        <taxon>Nakamurella</taxon>
    </lineage>
</organism>